<keyword evidence="3" id="KW-0813">Transport</keyword>
<evidence type="ECO:0000256" key="3">
    <source>
        <dbReference type="ARBA" id="ARBA00022448"/>
    </source>
</evidence>
<feature type="signal peptide" evidence="8">
    <location>
        <begin position="1"/>
        <end position="37"/>
    </location>
</feature>
<comment type="subcellular location">
    <subcellularLocation>
        <location evidence="1">Cell outer membrane</location>
    </subcellularLocation>
</comment>
<dbReference type="InterPro" id="IPR003423">
    <property type="entry name" value="OMP_efflux"/>
</dbReference>
<keyword evidence="5" id="KW-0812">Transmembrane</keyword>
<dbReference type="Gene3D" id="1.20.1600.10">
    <property type="entry name" value="Outer membrane efflux proteins (OEP)"/>
    <property type="match status" value="1"/>
</dbReference>
<dbReference type="EMBL" id="FOAA01000001">
    <property type="protein sequence ID" value="SEK34075.1"/>
    <property type="molecule type" value="Genomic_DNA"/>
</dbReference>
<reference evidence="10" key="1">
    <citation type="submission" date="2016-10" db="EMBL/GenBank/DDBJ databases">
        <authorList>
            <person name="Varghese N."/>
            <person name="Submissions S."/>
        </authorList>
    </citation>
    <scope>NUCLEOTIDE SEQUENCE [LARGE SCALE GENOMIC DNA]</scope>
    <source>
        <strain evidence="10">DSM 241</strain>
    </source>
</reference>
<accession>A0A1H7GE44</accession>
<organism evidence="9 10">
    <name type="scientific">Ectothiorhodospira marina</name>
    <dbReference type="NCBI Taxonomy" id="1396821"/>
    <lineage>
        <taxon>Bacteria</taxon>
        <taxon>Pseudomonadati</taxon>
        <taxon>Pseudomonadota</taxon>
        <taxon>Gammaproteobacteria</taxon>
        <taxon>Chromatiales</taxon>
        <taxon>Ectothiorhodospiraceae</taxon>
        <taxon>Ectothiorhodospira</taxon>
    </lineage>
</organism>
<keyword evidence="6" id="KW-0472">Membrane</keyword>
<keyword evidence="8" id="KW-0732">Signal</keyword>
<dbReference type="SUPFAM" id="SSF56954">
    <property type="entry name" value="Outer membrane efflux proteins (OEP)"/>
    <property type="match status" value="1"/>
</dbReference>
<name>A0A1H7GE44_9GAMM</name>
<dbReference type="Pfam" id="PF02321">
    <property type="entry name" value="OEP"/>
    <property type="match status" value="1"/>
</dbReference>
<sequence>MATKSWEYGKTPSWFRRLSPGLVFPICLTLASPSVSADTLGQVISAALVRSGEPALSNSLRQQGDALRRQSSGVLSADPSLNLNYISDQITDDEGFREIEATLELPLWWQGQRGARQGVAQALGDQAEVLDLQQQWVMAGRVREQAWEVVLAEATLHQMQLALQTSRDLEIQVTGLVSAGELSRFDRLTIRQEVAEREADVSDAQSAHRIALAGYRQLTGQTDLPKPLYEPPAPITELPENHPRLQQAQHALALARAETVQARRSRAGTPVLGIGGRNTREFSGASSHDAVQLSLTLPFGLAGQSAPAIASAVRTQTEQDVALQQAQLTTEQALLSARLDHQGAKEALNLAKQRQTLAQDALHMAQRAFDLGETDLVQLLRTQALARNSALDLEQRRIELGRAQARLNQALGVIPE</sequence>
<evidence type="ECO:0000313" key="9">
    <source>
        <dbReference type="EMBL" id="SEK34075.1"/>
    </source>
</evidence>
<dbReference type="Proteomes" id="UP000199256">
    <property type="component" value="Unassembled WGS sequence"/>
</dbReference>
<dbReference type="AlphaFoldDB" id="A0A1H7GE44"/>
<keyword evidence="4" id="KW-1134">Transmembrane beta strand</keyword>
<keyword evidence="10" id="KW-1185">Reference proteome</keyword>
<dbReference type="GO" id="GO:0015288">
    <property type="term" value="F:porin activity"/>
    <property type="evidence" value="ECO:0007669"/>
    <property type="project" value="TreeGrafter"/>
</dbReference>
<evidence type="ECO:0000256" key="1">
    <source>
        <dbReference type="ARBA" id="ARBA00004442"/>
    </source>
</evidence>
<dbReference type="OrthoDB" id="8478097at2"/>
<dbReference type="GO" id="GO:0015562">
    <property type="term" value="F:efflux transmembrane transporter activity"/>
    <property type="evidence" value="ECO:0007669"/>
    <property type="project" value="InterPro"/>
</dbReference>
<proteinExistence type="inferred from homology"/>
<dbReference type="InterPro" id="IPR051906">
    <property type="entry name" value="TolC-like"/>
</dbReference>
<evidence type="ECO:0000256" key="7">
    <source>
        <dbReference type="ARBA" id="ARBA00023237"/>
    </source>
</evidence>
<dbReference type="GO" id="GO:1990281">
    <property type="term" value="C:efflux pump complex"/>
    <property type="evidence" value="ECO:0007669"/>
    <property type="project" value="TreeGrafter"/>
</dbReference>
<evidence type="ECO:0000256" key="4">
    <source>
        <dbReference type="ARBA" id="ARBA00022452"/>
    </source>
</evidence>
<evidence type="ECO:0000256" key="8">
    <source>
        <dbReference type="SAM" id="SignalP"/>
    </source>
</evidence>
<keyword evidence="7" id="KW-0998">Cell outer membrane</keyword>
<dbReference type="PANTHER" id="PTHR30026">
    <property type="entry name" value="OUTER MEMBRANE PROTEIN TOLC"/>
    <property type="match status" value="1"/>
</dbReference>
<evidence type="ECO:0000256" key="6">
    <source>
        <dbReference type="ARBA" id="ARBA00023136"/>
    </source>
</evidence>
<dbReference type="STRING" id="1396821.SAMN05444515_101458"/>
<evidence type="ECO:0000313" key="10">
    <source>
        <dbReference type="Proteomes" id="UP000199256"/>
    </source>
</evidence>
<feature type="chain" id="PRO_5011576508" evidence="8">
    <location>
        <begin position="38"/>
        <end position="416"/>
    </location>
</feature>
<evidence type="ECO:0000256" key="2">
    <source>
        <dbReference type="ARBA" id="ARBA00007613"/>
    </source>
</evidence>
<dbReference type="PANTHER" id="PTHR30026:SF20">
    <property type="entry name" value="OUTER MEMBRANE PROTEIN TOLC"/>
    <property type="match status" value="1"/>
</dbReference>
<evidence type="ECO:0000256" key="5">
    <source>
        <dbReference type="ARBA" id="ARBA00022692"/>
    </source>
</evidence>
<comment type="similarity">
    <text evidence="2">Belongs to the outer membrane factor (OMF) (TC 1.B.17) family.</text>
</comment>
<dbReference type="GO" id="GO:0009279">
    <property type="term" value="C:cell outer membrane"/>
    <property type="evidence" value="ECO:0007669"/>
    <property type="project" value="UniProtKB-SubCell"/>
</dbReference>
<protein>
    <submittedName>
        <fullName evidence="9">Outer membrane protein TolC</fullName>
    </submittedName>
</protein>
<gene>
    <name evidence="9" type="ORF">SAMN05444515_101458</name>
</gene>